<accession>A0A250X6G8</accession>
<dbReference type="InterPro" id="IPR001893">
    <property type="entry name" value="Cys-rich_GLG1_repeat"/>
</dbReference>
<evidence type="ECO:0000256" key="7">
    <source>
        <dbReference type="ARBA" id="ARBA00023180"/>
    </source>
</evidence>
<dbReference type="Pfam" id="PF00839">
    <property type="entry name" value="Cys_rich_FGFR"/>
    <property type="match status" value="10"/>
</dbReference>
<evidence type="ECO:0008006" key="12">
    <source>
        <dbReference type="Google" id="ProtNLM"/>
    </source>
</evidence>
<keyword evidence="11" id="KW-1185">Reference proteome</keyword>
<dbReference type="OrthoDB" id="2015434at2759"/>
<keyword evidence="5 8" id="KW-1133">Transmembrane helix</keyword>
<dbReference type="PANTHER" id="PTHR11884">
    <property type="entry name" value="SELECTIN LIGAND RELATED"/>
    <property type="match status" value="1"/>
</dbReference>
<evidence type="ECO:0000256" key="4">
    <source>
        <dbReference type="ARBA" id="ARBA00022737"/>
    </source>
</evidence>
<dbReference type="EMBL" id="BEGY01000032">
    <property type="protein sequence ID" value="GAX78360.1"/>
    <property type="molecule type" value="Genomic_DNA"/>
</dbReference>
<keyword evidence="2 8" id="KW-0812">Transmembrane</keyword>
<keyword evidence="4" id="KW-0677">Repeat</keyword>
<evidence type="ECO:0000313" key="10">
    <source>
        <dbReference type="EMBL" id="GAX78360.1"/>
    </source>
</evidence>
<evidence type="ECO:0000256" key="6">
    <source>
        <dbReference type="ARBA" id="ARBA00023136"/>
    </source>
</evidence>
<evidence type="ECO:0000256" key="5">
    <source>
        <dbReference type="ARBA" id="ARBA00022989"/>
    </source>
</evidence>
<evidence type="ECO:0000313" key="11">
    <source>
        <dbReference type="Proteomes" id="UP000232323"/>
    </source>
</evidence>
<evidence type="ECO:0000256" key="9">
    <source>
        <dbReference type="SAM" id="SignalP"/>
    </source>
</evidence>
<gene>
    <name evidence="10" type="ORF">CEUSTIGMA_g5802.t1</name>
</gene>
<keyword evidence="6 8" id="KW-0472">Membrane</keyword>
<dbReference type="AlphaFoldDB" id="A0A250X6G8"/>
<feature type="transmembrane region" description="Helical" evidence="8">
    <location>
        <begin position="833"/>
        <end position="857"/>
    </location>
</feature>
<feature type="chain" id="PRO_5012242119" description="Golgi apparatus protein 1" evidence="9">
    <location>
        <begin position="26"/>
        <end position="876"/>
    </location>
</feature>
<protein>
    <recommendedName>
        <fullName evidence="12">Golgi apparatus protein 1</fullName>
    </recommendedName>
</protein>
<evidence type="ECO:0000256" key="2">
    <source>
        <dbReference type="ARBA" id="ARBA00022692"/>
    </source>
</evidence>
<feature type="signal peptide" evidence="9">
    <location>
        <begin position="1"/>
        <end position="25"/>
    </location>
</feature>
<proteinExistence type="predicted"/>
<keyword evidence="3 9" id="KW-0732">Signal</keyword>
<comment type="subcellular location">
    <subcellularLocation>
        <location evidence="1">Membrane</location>
        <topology evidence="1">Single-pass type I membrane protein</topology>
    </subcellularLocation>
</comment>
<keyword evidence="7" id="KW-0325">Glycoprotein</keyword>
<sequence length="876" mass="97878">MSVHVHIWIPILCIYLASYKDLVNAATEPVQQVVKSSEIIKSAGAANLANGNGDVSPAGACTGDIKAFCKEVGPGEGRIASCLTKRIRAQKQGNVVGRKVSNKCANELALFKIDRSSNINKDVPLARACKDDVAKLCKGISDETPGSVLACLRDKKNKLGGSCKTEVFRTQQEVSEDYRLDYKLYNLCKDDVKNLCADVEPGDTREVECLDSKRQHVTWECQAQLYRNEKEAGDDIRLSVRLFSKCLRDYERFCSDVEPGHMRVQECLEDNMEDSKFSSDCKEELDDIIAKRVTDFKLDTALREACESDLQDMCATTLKAMDDDNKVKRSALNCLQQYKEELKSEQCQGEIRRRMKRASRDIRFDEVLADACKEDRTKYCNDVQMGSARVIRCLQVHRSTLAQKCAAAMFDHEVQMAEDIDFKYPMKKACTWEISTFCKDVPHGHARVIRCLQDNIENTDMSKECKDEVSRDNNRMGTDYRLNYRLNHACESDISKLCSNKCSTTPGTACGGLVLQCLQDNQDNITNQACQDEVFYYELMEVSDFRNDVILAEACRNDVEAYCKDTEPGEGRVHTCLRLNKDKISEKCRNEEMKLAAVEYRDIRLRPKLNKMCSEEKAVYCKDVKPGKARVVKCLMENMAQPNFGEECKEELQKREDVMKSDYRFDIGVATSCKADVDAYCADAKSKLHGNATVLKCLVDNFRSVSEACQAEMSRAVRIALWDYKPGAGLTMACDADVSSQCPRGSRSKSGAVFTIGVVGRCLSKSLVEGKKLQAKCRDLVLVAAPKDARAHFIDYPESTSALIQRVAELQQAAGLNGMLVDPRARAGSAVTVTGWVALACIISLVVVIMGGTLVVYRRFASVEKPHTLHVKMGDA</sequence>
<evidence type="ECO:0000256" key="3">
    <source>
        <dbReference type="ARBA" id="ARBA00022729"/>
    </source>
</evidence>
<evidence type="ECO:0000256" key="1">
    <source>
        <dbReference type="ARBA" id="ARBA00004479"/>
    </source>
</evidence>
<dbReference type="GO" id="GO:0000139">
    <property type="term" value="C:Golgi membrane"/>
    <property type="evidence" value="ECO:0007669"/>
    <property type="project" value="InterPro"/>
</dbReference>
<dbReference type="PROSITE" id="PS51289">
    <property type="entry name" value="GLG1_C_RICH"/>
    <property type="match status" value="4"/>
</dbReference>
<dbReference type="PANTHER" id="PTHR11884:SF1">
    <property type="entry name" value="GOLGI APPARATUS PROTEIN 1"/>
    <property type="match status" value="1"/>
</dbReference>
<evidence type="ECO:0000256" key="8">
    <source>
        <dbReference type="SAM" id="Phobius"/>
    </source>
</evidence>
<name>A0A250X6G8_9CHLO</name>
<organism evidence="10 11">
    <name type="scientific">Chlamydomonas eustigma</name>
    <dbReference type="NCBI Taxonomy" id="1157962"/>
    <lineage>
        <taxon>Eukaryota</taxon>
        <taxon>Viridiplantae</taxon>
        <taxon>Chlorophyta</taxon>
        <taxon>core chlorophytes</taxon>
        <taxon>Chlorophyceae</taxon>
        <taxon>CS clade</taxon>
        <taxon>Chlamydomonadales</taxon>
        <taxon>Chlamydomonadaceae</taxon>
        <taxon>Chlamydomonas</taxon>
    </lineage>
</organism>
<dbReference type="InterPro" id="IPR039728">
    <property type="entry name" value="GLG1"/>
</dbReference>
<dbReference type="Proteomes" id="UP000232323">
    <property type="component" value="Unassembled WGS sequence"/>
</dbReference>
<reference evidence="10 11" key="1">
    <citation type="submission" date="2017-08" db="EMBL/GenBank/DDBJ databases">
        <title>Acidophilic green algal genome provides insights into adaptation to an acidic environment.</title>
        <authorList>
            <person name="Hirooka S."/>
            <person name="Hirose Y."/>
            <person name="Kanesaki Y."/>
            <person name="Higuchi S."/>
            <person name="Fujiwara T."/>
            <person name="Onuma R."/>
            <person name="Era A."/>
            <person name="Ohbayashi R."/>
            <person name="Uzuka A."/>
            <person name="Nozaki H."/>
            <person name="Yoshikawa H."/>
            <person name="Miyagishima S.Y."/>
        </authorList>
    </citation>
    <scope>NUCLEOTIDE SEQUENCE [LARGE SCALE GENOMIC DNA]</scope>
    <source>
        <strain evidence="10 11">NIES-2499</strain>
    </source>
</reference>
<comment type="caution">
    <text evidence="10">The sequence shown here is derived from an EMBL/GenBank/DDBJ whole genome shotgun (WGS) entry which is preliminary data.</text>
</comment>
<dbReference type="InterPro" id="IPR017873">
    <property type="entry name" value="Cys-rich_GLG1_repeat_euk"/>
</dbReference>